<gene>
    <name evidence="1" type="ORF">SAMN05660199_00178</name>
</gene>
<evidence type="ECO:0000313" key="1">
    <source>
        <dbReference type="EMBL" id="SDN51691.1"/>
    </source>
</evidence>
<keyword evidence="2" id="KW-1185">Reference proteome</keyword>
<dbReference type="AlphaFoldDB" id="A0A1H0C1D8"/>
<dbReference type="EMBL" id="FNIR01000001">
    <property type="protein sequence ID" value="SDN51691.1"/>
    <property type="molecule type" value="Genomic_DNA"/>
</dbReference>
<dbReference type="STRING" id="1052260.SAMN05660199_00178"/>
<sequence length="226" mass="25239">MVPAEAGYDAAGVPNQSKINPIMKLILPAFRACPVCGFAIKAEDSVYRLHDTYSRQATREELRRDQVSELDIFGHRICMLYSAMVCPFWRSSRSKFGKDSAFHGDGKRGPTPSLMGFRDYAVLVDATQPVAGPTAQQFVFVCRQLVEDTVFDDPFEAFADQYDRDRKATGGSLIRGRRRHYAPELGGVKRLQKDLMQVLGSLRTIPPDAIVDLEGREMGLFGSGWL</sequence>
<protein>
    <submittedName>
        <fullName evidence="1">Uncharacterized protein</fullName>
    </submittedName>
</protein>
<organism evidence="1 2">
    <name type="scientific">Klenkia soli</name>
    <dbReference type="NCBI Taxonomy" id="1052260"/>
    <lineage>
        <taxon>Bacteria</taxon>
        <taxon>Bacillati</taxon>
        <taxon>Actinomycetota</taxon>
        <taxon>Actinomycetes</taxon>
        <taxon>Geodermatophilales</taxon>
        <taxon>Geodermatophilaceae</taxon>
        <taxon>Klenkia</taxon>
    </lineage>
</organism>
<reference evidence="2" key="1">
    <citation type="submission" date="2016-10" db="EMBL/GenBank/DDBJ databases">
        <authorList>
            <person name="Varghese N."/>
            <person name="Submissions S."/>
        </authorList>
    </citation>
    <scope>NUCLEOTIDE SEQUENCE [LARGE SCALE GENOMIC DNA]</scope>
    <source>
        <strain evidence="2">DSM 45843</strain>
    </source>
</reference>
<name>A0A1H0C1D8_9ACTN</name>
<proteinExistence type="predicted"/>
<accession>A0A1H0C1D8</accession>
<evidence type="ECO:0000313" key="2">
    <source>
        <dbReference type="Proteomes" id="UP000199088"/>
    </source>
</evidence>
<dbReference type="Proteomes" id="UP000199088">
    <property type="component" value="Unassembled WGS sequence"/>
</dbReference>